<dbReference type="Proteomes" id="UP001239111">
    <property type="component" value="Chromosome 3"/>
</dbReference>
<accession>A0ACC2NL42</accession>
<keyword evidence="2" id="KW-1185">Reference proteome</keyword>
<evidence type="ECO:0000313" key="2">
    <source>
        <dbReference type="Proteomes" id="UP001239111"/>
    </source>
</evidence>
<reference evidence="1" key="1">
    <citation type="submission" date="2023-04" db="EMBL/GenBank/DDBJ databases">
        <title>A chromosome-level genome assembly of the parasitoid wasp Eretmocerus hayati.</title>
        <authorList>
            <person name="Zhong Y."/>
            <person name="Liu S."/>
            <person name="Liu Y."/>
        </authorList>
    </citation>
    <scope>NUCLEOTIDE SEQUENCE</scope>
    <source>
        <strain evidence="1">ZJU_SS_LIU_2023</strain>
    </source>
</reference>
<proteinExistence type="predicted"/>
<name>A0ACC2NL42_9HYME</name>
<dbReference type="EMBL" id="CM056743">
    <property type="protein sequence ID" value="KAJ8671336.1"/>
    <property type="molecule type" value="Genomic_DNA"/>
</dbReference>
<comment type="caution">
    <text evidence="1">The sequence shown here is derived from an EMBL/GenBank/DDBJ whole genome shotgun (WGS) entry which is preliminary data.</text>
</comment>
<protein>
    <submittedName>
        <fullName evidence="1">Uncharacterized protein</fullName>
    </submittedName>
</protein>
<organism evidence="1 2">
    <name type="scientific">Eretmocerus hayati</name>
    <dbReference type="NCBI Taxonomy" id="131215"/>
    <lineage>
        <taxon>Eukaryota</taxon>
        <taxon>Metazoa</taxon>
        <taxon>Ecdysozoa</taxon>
        <taxon>Arthropoda</taxon>
        <taxon>Hexapoda</taxon>
        <taxon>Insecta</taxon>
        <taxon>Pterygota</taxon>
        <taxon>Neoptera</taxon>
        <taxon>Endopterygota</taxon>
        <taxon>Hymenoptera</taxon>
        <taxon>Apocrita</taxon>
        <taxon>Proctotrupomorpha</taxon>
        <taxon>Chalcidoidea</taxon>
        <taxon>Aphelinidae</taxon>
        <taxon>Aphelininae</taxon>
        <taxon>Eretmocerus</taxon>
    </lineage>
</organism>
<gene>
    <name evidence="1" type="ORF">QAD02_002595</name>
</gene>
<sequence>MRTTLPMYGESEQPGPTQQASMQEQALTGIRHSQAKDQSARRDWFSGSFSSDGWEMETPVSTRSRSKGRRMVSKEQKKTERIVQVMKTFTRWEISFDGKPKGRIDKAEEFLASVKECMESIDLFDAEVLAILTDRPSTWHRTYRRGIATWRDFKQAFRDQYVGHVDHQDLVEELYRRTQGENKQIAPYPTSTRLIVGQFKHPPSEEVVFNIVIRNLRPGVRRYLGTKDVRN</sequence>
<evidence type="ECO:0000313" key="1">
    <source>
        <dbReference type="EMBL" id="KAJ8671336.1"/>
    </source>
</evidence>